<dbReference type="Proteomes" id="UP000218334">
    <property type="component" value="Unassembled WGS sequence"/>
</dbReference>
<evidence type="ECO:0000313" key="2">
    <source>
        <dbReference type="EMBL" id="PBK66757.1"/>
    </source>
</evidence>
<keyword evidence="1" id="KW-0472">Membrane</keyword>
<dbReference type="AlphaFoldDB" id="A0A2H3BQB2"/>
<keyword evidence="1" id="KW-0812">Transmembrane</keyword>
<name>A0A2H3BQB2_9AGAR</name>
<gene>
    <name evidence="2" type="ORF">ARMSODRAFT_343152</name>
</gene>
<accession>A0A2H3BQB2</accession>
<protein>
    <submittedName>
        <fullName evidence="2">Uncharacterized protein</fullName>
    </submittedName>
</protein>
<feature type="transmembrane region" description="Helical" evidence="1">
    <location>
        <begin position="6"/>
        <end position="26"/>
    </location>
</feature>
<evidence type="ECO:0000313" key="3">
    <source>
        <dbReference type="Proteomes" id="UP000218334"/>
    </source>
</evidence>
<proteinExistence type="predicted"/>
<evidence type="ECO:0000256" key="1">
    <source>
        <dbReference type="SAM" id="Phobius"/>
    </source>
</evidence>
<reference evidence="3" key="1">
    <citation type="journal article" date="2017" name="Nat. Ecol. Evol.">
        <title>Genome expansion and lineage-specific genetic innovations in the forest pathogenic fungi Armillaria.</title>
        <authorList>
            <person name="Sipos G."/>
            <person name="Prasanna A.N."/>
            <person name="Walter M.C."/>
            <person name="O'Connor E."/>
            <person name="Balint B."/>
            <person name="Krizsan K."/>
            <person name="Kiss B."/>
            <person name="Hess J."/>
            <person name="Varga T."/>
            <person name="Slot J."/>
            <person name="Riley R."/>
            <person name="Boka B."/>
            <person name="Rigling D."/>
            <person name="Barry K."/>
            <person name="Lee J."/>
            <person name="Mihaltcheva S."/>
            <person name="LaButti K."/>
            <person name="Lipzen A."/>
            <person name="Waldron R."/>
            <person name="Moloney N.M."/>
            <person name="Sperisen C."/>
            <person name="Kredics L."/>
            <person name="Vagvoelgyi C."/>
            <person name="Patrignani A."/>
            <person name="Fitzpatrick D."/>
            <person name="Nagy I."/>
            <person name="Doyle S."/>
            <person name="Anderson J.B."/>
            <person name="Grigoriev I.V."/>
            <person name="Gueldener U."/>
            <person name="Muensterkoetter M."/>
            <person name="Nagy L.G."/>
        </authorList>
    </citation>
    <scope>NUCLEOTIDE SEQUENCE [LARGE SCALE GENOMIC DNA]</scope>
    <source>
        <strain evidence="3">28-4</strain>
    </source>
</reference>
<dbReference type="EMBL" id="KZ293439">
    <property type="protein sequence ID" value="PBK66757.1"/>
    <property type="molecule type" value="Genomic_DNA"/>
</dbReference>
<keyword evidence="3" id="KW-1185">Reference proteome</keyword>
<organism evidence="2 3">
    <name type="scientific">Armillaria solidipes</name>
    <dbReference type="NCBI Taxonomy" id="1076256"/>
    <lineage>
        <taxon>Eukaryota</taxon>
        <taxon>Fungi</taxon>
        <taxon>Dikarya</taxon>
        <taxon>Basidiomycota</taxon>
        <taxon>Agaricomycotina</taxon>
        <taxon>Agaricomycetes</taxon>
        <taxon>Agaricomycetidae</taxon>
        <taxon>Agaricales</taxon>
        <taxon>Marasmiineae</taxon>
        <taxon>Physalacriaceae</taxon>
        <taxon>Armillaria</taxon>
    </lineage>
</organism>
<sequence length="99" mass="12185">MLIHVFFFFFAFLVYYQDFYCALCFSSSALTIRHALDFRRIAIVVSFIHSLQKYIYRRHYSRFSLRKLVYHYVSLIALYLIVLMFRFTIDTRCLVIRER</sequence>
<feature type="transmembrane region" description="Helical" evidence="1">
    <location>
        <begin position="68"/>
        <end position="89"/>
    </location>
</feature>
<keyword evidence="1" id="KW-1133">Transmembrane helix</keyword>